<dbReference type="STRING" id="50990.A0A4Y7PU14"/>
<evidence type="ECO:0000313" key="2">
    <source>
        <dbReference type="Proteomes" id="UP000294933"/>
    </source>
</evidence>
<sequence length="233" mass="25342">MSSMEGEPLNLSNSRRIRVSITKPVVREWSPDRLWSIFLRRSSEELPRRFGFSAGGMRPSPSNGWLEEVNVVIAEAEDLLKDGYHAYEHPSDVRQIGRQSYSLLQHTREHIDIITLLLAGDFVEGASFGYSLDDLDSSSSPFEANGGFNGPESCDTMDPAKVISVSNGPDESGVTSARAMRQCNEYGKIGLIDTTVLYSVAGGDGVCLAANGLAGELPQDALYGVLYVNSPSY</sequence>
<dbReference type="AlphaFoldDB" id="A0A4Y7PU14"/>
<reference evidence="1 2" key="1">
    <citation type="submission" date="2018-06" db="EMBL/GenBank/DDBJ databases">
        <title>A transcriptomic atlas of mushroom development highlights an independent origin of complex multicellularity.</title>
        <authorList>
            <consortium name="DOE Joint Genome Institute"/>
            <person name="Krizsan K."/>
            <person name="Almasi E."/>
            <person name="Merenyi Z."/>
            <person name="Sahu N."/>
            <person name="Viragh M."/>
            <person name="Koszo T."/>
            <person name="Mondo S."/>
            <person name="Kiss B."/>
            <person name="Balint B."/>
            <person name="Kues U."/>
            <person name="Barry K."/>
            <person name="Hegedus J.C."/>
            <person name="Henrissat B."/>
            <person name="Johnson J."/>
            <person name="Lipzen A."/>
            <person name="Ohm R."/>
            <person name="Nagy I."/>
            <person name="Pangilinan J."/>
            <person name="Yan J."/>
            <person name="Xiong Y."/>
            <person name="Grigoriev I.V."/>
            <person name="Hibbett D.S."/>
            <person name="Nagy L.G."/>
        </authorList>
    </citation>
    <scope>NUCLEOTIDE SEQUENCE [LARGE SCALE GENOMIC DNA]</scope>
    <source>
        <strain evidence="1 2">SZMC22713</strain>
    </source>
</reference>
<dbReference type="OrthoDB" id="409122at2759"/>
<proteinExistence type="predicted"/>
<dbReference type="EMBL" id="ML170209">
    <property type="protein sequence ID" value="TDL18352.1"/>
    <property type="molecule type" value="Genomic_DNA"/>
</dbReference>
<gene>
    <name evidence="1" type="ORF">BD410DRAFT_842960</name>
</gene>
<dbReference type="Proteomes" id="UP000294933">
    <property type="component" value="Unassembled WGS sequence"/>
</dbReference>
<organism evidence="1 2">
    <name type="scientific">Rickenella mellea</name>
    <dbReference type="NCBI Taxonomy" id="50990"/>
    <lineage>
        <taxon>Eukaryota</taxon>
        <taxon>Fungi</taxon>
        <taxon>Dikarya</taxon>
        <taxon>Basidiomycota</taxon>
        <taxon>Agaricomycotina</taxon>
        <taxon>Agaricomycetes</taxon>
        <taxon>Hymenochaetales</taxon>
        <taxon>Rickenellaceae</taxon>
        <taxon>Rickenella</taxon>
    </lineage>
</organism>
<dbReference type="VEuPathDB" id="FungiDB:BD410DRAFT_842960"/>
<protein>
    <submittedName>
        <fullName evidence="1">Uncharacterized protein</fullName>
    </submittedName>
</protein>
<evidence type="ECO:0000313" key="1">
    <source>
        <dbReference type="EMBL" id="TDL18352.1"/>
    </source>
</evidence>
<keyword evidence="2" id="KW-1185">Reference proteome</keyword>
<accession>A0A4Y7PU14</accession>
<name>A0A4Y7PU14_9AGAM</name>